<evidence type="ECO:0000256" key="1">
    <source>
        <dbReference type="ARBA" id="ARBA00004141"/>
    </source>
</evidence>
<dbReference type="Pfam" id="PF20684">
    <property type="entry name" value="Fung_rhodopsin"/>
    <property type="match status" value="1"/>
</dbReference>
<reference evidence="8 9" key="1">
    <citation type="submission" date="2016-07" db="EMBL/GenBank/DDBJ databases">
        <title>Pervasive Adenine N6-methylation of Active Genes in Fungi.</title>
        <authorList>
            <consortium name="DOE Joint Genome Institute"/>
            <person name="Mondo S.J."/>
            <person name="Dannebaum R.O."/>
            <person name="Kuo R.C."/>
            <person name="Labutti K."/>
            <person name="Haridas S."/>
            <person name="Kuo A."/>
            <person name="Salamov A."/>
            <person name="Ahrendt S.R."/>
            <person name="Lipzen A."/>
            <person name="Sullivan W."/>
            <person name="Andreopoulos W.B."/>
            <person name="Clum A."/>
            <person name="Lindquist E."/>
            <person name="Daum C."/>
            <person name="Ramamoorthy G.K."/>
            <person name="Gryganskyi A."/>
            <person name="Culley D."/>
            <person name="Magnuson J.K."/>
            <person name="James T.Y."/>
            <person name="O'Malley M.A."/>
            <person name="Stajich J.E."/>
            <person name="Spatafora J.W."/>
            <person name="Visel A."/>
            <person name="Grigoriev I.V."/>
        </authorList>
    </citation>
    <scope>NUCLEOTIDE SEQUENCE [LARGE SCALE GENOMIC DNA]</scope>
    <source>
        <strain evidence="8 9">CBS 115471</strain>
    </source>
</reference>
<keyword evidence="2 6" id="KW-0812">Transmembrane</keyword>
<evidence type="ECO:0000256" key="3">
    <source>
        <dbReference type="ARBA" id="ARBA00022989"/>
    </source>
</evidence>
<name>A0A1Y1Z3E8_9PLEO</name>
<gene>
    <name evidence="8" type="ORF">BCR34DRAFT_634161</name>
</gene>
<feature type="transmembrane region" description="Helical" evidence="6">
    <location>
        <begin position="142"/>
        <end position="164"/>
    </location>
</feature>
<feature type="transmembrane region" description="Helical" evidence="6">
    <location>
        <begin position="31"/>
        <end position="50"/>
    </location>
</feature>
<evidence type="ECO:0000256" key="5">
    <source>
        <dbReference type="ARBA" id="ARBA00038359"/>
    </source>
</evidence>
<keyword evidence="3 6" id="KW-1133">Transmembrane helix</keyword>
<dbReference type="Proteomes" id="UP000193144">
    <property type="component" value="Unassembled WGS sequence"/>
</dbReference>
<dbReference type="GO" id="GO:0016020">
    <property type="term" value="C:membrane"/>
    <property type="evidence" value="ECO:0007669"/>
    <property type="project" value="UniProtKB-SubCell"/>
</dbReference>
<keyword evidence="9" id="KW-1185">Reference proteome</keyword>
<sequence>MRWGLGIHLKDINLPEKQVVHQYFVDLWADMWMYTFSVGLSKFVVLGFYWRNFSRSIIRQPIHILLAFSAGWIIVRLRTIDTFSAPISKFWNQATPGTCRLTPMMSLFGPGIPHFIIEVAILPCPLVEIWRQHMPTARKLAVAAMFMSGVEVCLFALGTIIHTVQLARKREKDLTWDSIDDQIWAACDINLASSQVSIVPQCLHITSTKAQEGLTLIRMWNL</sequence>
<evidence type="ECO:0000256" key="6">
    <source>
        <dbReference type="SAM" id="Phobius"/>
    </source>
</evidence>
<evidence type="ECO:0000313" key="9">
    <source>
        <dbReference type="Proteomes" id="UP000193144"/>
    </source>
</evidence>
<feature type="transmembrane region" description="Helical" evidence="6">
    <location>
        <begin position="62"/>
        <end position="80"/>
    </location>
</feature>
<dbReference type="InterPro" id="IPR049326">
    <property type="entry name" value="Rhodopsin_dom_fungi"/>
</dbReference>
<dbReference type="InterPro" id="IPR052337">
    <property type="entry name" value="SAT4-like"/>
</dbReference>
<evidence type="ECO:0000256" key="2">
    <source>
        <dbReference type="ARBA" id="ARBA00022692"/>
    </source>
</evidence>
<comment type="caution">
    <text evidence="8">The sequence shown here is derived from an EMBL/GenBank/DDBJ whole genome shotgun (WGS) entry which is preliminary data.</text>
</comment>
<protein>
    <recommendedName>
        <fullName evidence="7">Rhodopsin domain-containing protein</fullName>
    </recommendedName>
</protein>
<dbReference type="EMBL" id="MCFA01000136">
    <property type="protein sequence ID" value="ORY04385.1"/>
    <property type="molecule type" value="Genomic_DNA"/>
</dbReference>
<proteinExistence type="inferred from homology"/>
<comment type="subcellular location">
    <subcellularLocation>
        <location evidence="1">Membrane</location>
        <topology evidence="1">Multi-pass membrane protein</topology>
    </subcellularLocation>
</comment>
<keyword evidence="4 6" id="KW-0472">Membrane</keyword>
<dbReference type="AlphaFoldDB" id="A0A1Y1Z3E8"/>
<dbReference type="PANTHER" id="PTHR33048">
    <property type="entry name" value="PTH11-LIKE INTEGRAL MEMBRANE PROTEIN (AFU_ORTHOLOGUE AFUA_5G11245)"/>
    <property type="match status" value="1"/>
</dbReference>
<evidence type="ECO:0000313" key="8">
    <source>
        <dbReference type="EMBL" id="ORY04385.1"/>
    </source>
</evidence>
<evidence type="ECO:0000259" key="7">
    <source>
        <dbReference type="Pfam" id="PF20684"/>
    </source>
</evidence>
<evidence type="ECO:0000256" key="4">
    <source>
        <dbReference type="ARBA" id="ARBA00023136"/>
    </source>
</evidence>
<feature type="transmembrane region" description="Helical" evidence="6">
    <location>
        <begin position="111"/>
        <end position="130"/>
    </location>
</feature>
<feature type="domain" description="Rhodopsin" evidence="7">
    <location>
        <begin position="2"/>
        <end position="193"/>
    </location>
</feature>
<comment type="similarity">
    <text evidence="5">Belongs to the SAT4 family.</text>
</comment>
<dbReference type="PANTHER" id="PTHR33048:SF47">
    <property type="entry name" value="INTEGRAL MEMBRANE PROTEIN-RELATED"/>
    <property type="match status" value="1"/>
</dbReference>
<dbReference type="OrthoDB" id="2496787at2759"/>
<accession>A0A1Y1Z3E8</accession>
<organism evidence="8 9">
    <name type="scientific">Clohesyomyces aquaticus</name>
    <dbReference type="NCBI Taxonomy" id="1231657"/>
    <lineage>
        <taxon>Eukaryota</taxon>
        <taxon>Fungi</taxon>
        <taxon>Dikarya</taxon>
        <taxon>Ascomycota</taxon>
        <taxon>Pezizomycotina</taxon>
        <taxon>Dothideomycetes</taxon>
        <taxon>Pleosporomycetidae</taxon>
        <taxon>Pleosporales</taxon>
        <taxon>Lindgomycetaceae</taxon>
        <taxon>Clohesyomyces</taxon>
    </lineage>
</organism>